<dbReference type="PANTHER" id="PTHR22911:SF6">
    <property type="entry name" value="SOLUTE CARRIER FAMILY 35 MEMBER G1"/>
    <property type="match status" value="1"/>
</dbReference>
<organism evidence="8 9">
    <name type="scientific">Cellulosilyticum lentocellum (strain ATCC 49066 / DSM 5427 / NCIMB 11756 / RHM5)</name>
    <name type="common">Clostridium lentocellum</name>
    <dbReference type="NCBI Taxonomy" id="642492"/>
    <lineage>
        <taxon>Bacteria</taxon>
        <taxon>Bacillati</taxon>
        <taxon>Bacillota</taxon>
        <taxon>Clostridia</taxon>
        <taxon>Lachnospirales</taxon>
        <taxon>Cellulosilyticaceae</taxon>
        <taxon>Cellulosilyticum</taxon>
    </lineage>
</organism>
<feature type="domain" description="EamA" evidence="7">
    <location>
        <begin position="6"/>
        <end position="137"/>
    </location>
</feature>
<dbReference type="HOGENOM" id="CLU_032828_0_1_9"/>
<dbReference type="GO" id="GO:0016020">
    <property type="term" value="C:membrane"/>
    <property type="evidence" value="ECO:0007669"/>
    <property type="project" value="UniProtKB-SubCell"/>
</dbReference>
<keyword evidence="9" id="KW-1185">Reference proteome</keyword>
<evidence type="ECO:0000256" key="5">
    <source>
        <dbReference type="ARBA" id="ARBA00023136"/>
    </source>
</evidence>
<dbReference type="RefSeq" id="WP_013657800.1">
    <property type="nucleotide sequence ID" value="NC_015275.1"/>
</dbReference>
<evidence type="ECO:0000313" key="8">
    <source>
        <dbReference type="EMBL" id="ADZ84519.1"/>
    </source>
</evidence>
<dbReference type="Pfam" id="PF00892">
    <property type="entry name" value="EamA"/>
    <property type="match status" value="2"/>
</dbReference>
<name>F2JKX8_CELLD</name>
<dbReference type="AlphaFoldDB" id="F2JKX8"/>
<evidence type="ECO:0000259" key="7">
    <source>
        <dbReference type="Pfam" id="PF00892"/>
    </source>
</evidence>
<evidence type="ECO:0000313" key="9">
    <source>
        <dbReference type="Proteomes" id="UP000008467"/>
    </source>
</evidence>
<dbReference type="SUPFAM" id="SSF103481">
    <property type="entry name" value="Multidrug resistance efflux transporter EmrE"/>
    <property type="match status" value="2"/>
</dbReference>
<feature type="transmembrane region" description="Helical" evidence="6">
    <location>
        <begin position="238"/>
        <end position="258"/>
    </location>
</feature>
<feature type="transmembrane region" description="Helical" evidence="6">
    <location>
        <begin position="147"/>
        <end position="166"/>
    </location>
</feature>
<feature type="transmembrane region" description="Helical" evidence="6">
    <location>
        <begin position="66"/>
        <end position="86"/>
    </location>
</feature>
<accession>F2JKX8</accession>
<evidence type="ECO:0000256" key="1">
    <source>
        <dbReference type="ARBA" id="ARBA00004141"/>
    </source>
</evidence>
<feature type="transmembrane region" description="Helical" evidence="6">
    <location>
        <begin position="37"/>
        <end position="54"/>
    </location>
</feature>
<comment type="similarity">
    <text evidence="2">Belongs to the EamA transporter family.</text>
</comment>
<feature type="transmembrane region" description="Helical" evidence="6">
    <location>
        <begin position="178"/>
        <end position="197"/>
    </location>
</feature>
<feature type="transmembrane region" description="Helical" evidence="6">
    <location>
        <begin position="209"/>
        <end position="231"/>
    </location>
</feature>
<comment type="subcellular location">
    <subcellularLocation>
        <location evidence="1">Membrane</location>
        <topology evidence="1">Multi-pass membrane protein</topology>
    </subcellularLocation>
</comment>
<keyword evidence="3 6" id="KW-0812">Transmembrane</keyword>
<dbReference type="InterPro" id="IPR037185">
    <property type="entry name" value="EmrE-like"/>
</dbReference>
<keyword evidence="4 6" id="KW-1133">Transmembrane helix</keyword>
<dbReference type="STRING" id="642492.Clole_2820"/>
<dbReference type="PANTHER" id="PTHR22911">
    <property type="entry name" value="ACYL-MALONYL CONDENSING ENZYME-RELATED"/>
    <property type="match status" value="1"/>
</dbReference>
<keyword evidence="5 6" id="KW-0472">Membrane</keyword>
<feature type="transmembrane region" description="Helical" evidence="6">
    <location>
        <begin position="7"/>
        <end position="25"/>
    </location>
</feature>
<dbReference type="eggNOG" id="COG0697">
    <property type="taxonomic scope" value="Bacteria"/>
</dbReference>
<dbReference type="Proteomes" id="UP000008467">
    <property type="component" value="Chromosome"/>
</dbReference>
<evidence type="ECO:0000256" key="6">
    <source>
        <dbReference type="SAM" id="Phobius"/>
    </source>
</evidence>
<feature type="transmembrane region" description="Helical" evidence="6">
    <location>
        <begin position="121"/>
        <end position="141"/>
    </location>
</feature>
<gene>
    <name evidence="8" type="ordered locus">Clole_2820</name>
</gene>
<reference evidence="8 9" key="1">
    <citation type="journal article" date="2011" name="J. Bacteriol.">
        <title>Complete genome sequence of the cellulose-degrading bacterium Cellulosilyticum lentocellum.</title>
        <authorList>
            <consortium name="US DOE Joint Genome Institute"/>
            <person name="Miller D.A."/>
            <person name="Suen G."/>
            <person name="Bruce D."/>
            <person name="Copeland A."/>
            <person name="Cheng J.F."/>
            <person name="Detter C."/>
            <person name="Goodwin L.A."/>
            <person name="Han C.S."/>
            <person name="Hauser L.J."/>
            <person name="Land M.L."/>
            <person name="Lapidus A."/>
            <person name="Lucas S."/>
            <person name="Meincke L."/>
            <person name="Pitluck S."/>
            <person name="Tapia R."/>
            <person name="Teshima H."/>
            <person name="Woyke T."/>
            <person name="Fox B.G."/>
            <person name="Angert E.R."/>
            <person name="Currie C.R."/>
        </authorList>
    </citation>
    <scope>NUCLEOTIDE SEQUENCE [LARGE SCALE GENOMIC DNA]</scope>
    <source>
        <strain evidence="9">ATCC 49066 / DSM 5427 / NCIMB 11756 / RHM5</strain>
    </source>
</reference>
<feature type="domain" description="EamA" evidence="7">
    <location>
        <begin position="150"/>
        <end position="277"/>
    </location>
</feature>
<feature type="transmembrane region" description="Helical" evidence="6">
    <location>
        <begin position="264"/>
        <end position="285"/>
    </location>
</feature>
<dbReference type="InterPro" id="IPR000620">
    <property type="entry name" value="EamA_dom"/>
</dbReference>
<dbReference type="KEGG" id="cle:Clole_2820"/>
<sequence length="292" mass="32249">MNEKYKGILYILLAAFCFALMNTFVRLSGDLPSIQKSFFRNFVALLAAAFILKRSKIGFSFKKENFTLLLLRATCGTVGILCNFYAVDHLLLSDASMLNKMSPFFVIIFSYLFLKEKVNWVQSLAVIGAFIGSLFIIKPSFSNLDLVPSLIGLLGGIGAGAAYTAVRSLGQRGEKGPFIVFFFSSFSCLVTLPFLIFQYHEMSLLQIGYLLFAGLAATGGQFAITAAYCYAPAKEISVYDYSQVIFAAILGFILFGQIPDLYSGLGYIIICGMAVFMFLYNMGYLTRKNPQA</sequence>
<feature type="transmembrane region" description="Helical" evidence="6">
    <location>
        <begin position="98"/>
        <end position="114"/>
    </location>
</feature>
<evidence type="ECO:0000256" key="3">
    <source>
        <dbReference type="ARBA" id="ARBA00022692"/>
    </source>
</evidence>
<dbReference type="EMBL" id="CP002582">
    <property type="protein sequence ID" value="ADZ84519.1"/>
    <property type="molecule type" value="Genomic_DNA"/>
</dbReference>
<protein>
    <recommendedName>
        <fullName evidence="7">EamA domain-containing protein</fullName>
    </recommendedName>
</protein>
<proteinExistence type="inferred from homology"/>
<evidence type="ECO:0000256" key="2">
    <source>
        <dbReference type="ARBA" id="ARBA00007362"/>
    </source>
</evidence>
<evidence type="ECO:0000256" key="4">
    <source>
        <dbReference type="ARBA" id="ARBA00022989"/>
    </source>
</evidence>